<dbReference type="EMBL" id="AP015043">
    <property type="protein sequence ID" value="BAT99490.1"/>
    <property type="molecule type" value="Genomic_DNA"/>
</dbReference>
<evidence type="ECO:0000313" key="1">
    <source>
        <dbReference type="EMBL" id="BAT99490.1"/>
    </source>
</evidence>
<organism evidence="1 2">
    <name type="scientific">Vigna angularis var. angularis</name>
    <dbReference type="NCBI Taxonomy" id="157739"/>
    <lineage>
        <taxon>Eukaryota</taxon>
        <taxon>Viridiplantae</taxon>
        <taxon>Streptophyta</taxon>
        <taxon>Embryophyta</taxon>
        <taxon>Tracheophyta</taxon>
        <taxon>Spermatophyta</taxon>
        <taxon>Magnoliopsida</taxon>
        <taxon>eudicotyledons</taxon>
        <taxon>Gunneridae</taxon>
        <taxon>Pentapetalae</taxon>
        <taxon>rosids</taxon>
        <taxon>fabids</taxon>
        <taxon>Fabales</taxon>
        <taxon>Fabaceae</taxon>
        <taxon>Papilionoideae</taxon>
        <taxon>50 kb inversion clade</taxon>
        <taxon>NPAAA clade</taxon>
        <taxon>indigoferoid/millettioid clade</taxon>
        <taxon>Phaseoleae</taxon>
        <taxon>Vigna</taxon>
    </lineage>
</organism>
<dbReference type="Pfam" id="PF14223">
    <property type="entry name" value="Retrotran_gag_2"/>
    <property type="match status" value="1"/>
</dbReference>
<keyword evidence="2" id="KW-1185">Reference proteome</keyword>
<dbReference type="OrthoDB" id="1108004at2759"/>
<protein>
    <recommendedName>
        <fullName evidence="3">DUF4219 domain-containing protein</fullName>
    </recommendedName>
</protein>
<gene>
    <name evidence="1" type="primary">Vigan.10G093700</name>
    <name evidence="1" type="ORF">VIGAN_10093700</name>
</gene>
<proteinExistence type="predicted"/>
<sequence length="134" mass="15515">MTGIDVPAANLPILTEKNWNRWNTQMRVLFRFQDVSDVVEGNGLELDLGASEDQKAAVRRKDNKALFLIHQCVDDTHFEKIQNAITAREAWSILVRCHAGGENIKKVKLQTLRRQYSYCRWKIVIKLVNTSTRF</sequence>
<evidence type="ECO:0000313" key="2">
    <source>
        <dbReference type="Proteomes" id="UP000291084"/>
    </source>
</evidence>
<reference evidence="1 2" key="1">
    <citation type="journal article" date="2015" name="Sci. Rep.">
        <title>The power of single molecule real-time sequencing technology in the de novo assembly of a eukaryotic genome.</title>
        <authorList>
            <person name="Sakai H."/>
            <person name="Naito K."/>
            <person name="Ogiso-Tanaka E."/>
            <person name="Takahashi Y."/>
            <person name="Iseki K."/>
            <person name="Muto C."/>
            <person name="Satou K."/>
            <person name="Teruya K."/>
            <person name="Shiroma A."/>
            <person name="Shimoji M."/>
            <person name="Hirano T."/>
            <person name="Itoh T."/>
            <person name="Kaga A."/>
            <person name="Tomooka N."/>
        </authorList>
    </citation>
    <scope>NUCLEOTIDE SEQUENCE [LARGE SCALE GENOMIC DNA]</scope>
    <source>
        <strain evidence="2">cv. Shumari</strain>
    </source>
</reference>
<dbReference type="PANTHER" id="PTHR35317:SF28">
    <property type="entry name" value="ZINC FINGER, CCHC-TYPE, RIBONUCLEASE H-LIKE DOMAIN, GAG-PRE-INTEGRASE DOMAIN PROTEIN-RELATED"/>
    <property type="match status" value="1"/>
</dbReference>
<dbReference type="PANTHER" id="PTHR35317">
    <property type="entry name" value="OS04G0629600 PROTEIN"/>
    <property type="match status" value="1"/>
</dbReference>
<dbReference type="Proteomes" id="UP000291084">
    <property type="component" value="Chromosome 10"/>
</dbReference>
<dbReference type="AlphaFoldDB" id="A0A0S3T3Q0"/>
<name>A0A0S3T3Q0_PHAAN</name>
<evidence type="ECO:0008006" key="3">
    <source>
        <dbReference type="Google" id="ProtNLM"/>
    </source>
</evidence>
<accession>A0A0S3T3Q0</accession>